<reference evidence="2 3" key="1">
    <citation type="submission" date="2022-12" db="EMBL/GenBank/DDBJ databases">
        <title>Chromosome-level genome of Tegillarca granosa.</title>
        <authorList>
            <person name="Kim J."/>
        </authorList>
    </citation>
    <scope>NUCLEOTIDE SEQUENCE [LARGE SCALE GENOMIC DNA]</scope>
    <source>
        <strain evidence="2">Teg-2019</strain>
        <tissue evidence="2">Adductor muscle</tissue>
    </source>
</reference>
<protein>
    <submittedName>
        <fullName evidence="2">Uncharacterized protein</fullName>
    </submittedName>
</protein>
<gene>
    <name evidence="2" type="ORF">KUTeg_005626</name>
</gene>
<dbReference type="InterPro" id="IPR011110">
    <property type="entry name" value="Reg_prop"/>
</dbReference>
<dbReference type="PANTHER" id="PTHR24104:SF25">
    <property type="entry name" value="PROTEIN LIN-41"/>
    <property type="match status" value="1"/>
</dbReference>
<evidence type="ECO:0000256" key="1">
    <source>
        <dbReference type="SAM" id="MobiDB-lite"/>
    </source>
</evidence>
<comment type="caution">
    <text evidence="2">The sequence shown here is derived from an EMBL/GenBank/DDBJ whole genome shotgun (WGS) entry which is preliminary data.</text>
</comment>
<evidence type="ECO:0000313" key="2">
    <source>
        <dbReference type="EMBL" id="KAJ8317722.1"/>
    </source>
</evidence>
<dbReference type="SUPFAM" id="SSF63829">
    <property type="entry name" value="Calcium-dependent phosphotriesterase"/>
    <property type="match status" value="1"/>
</dbReference>
<dbReference type="Pfam" id="PF07494">
    <property type="entry name" value="Reg_prop"/>
    <property type="match status" value="1"/>
</dbReference>
<evidence type="ECO:0000313" key="3">
    <source>
        <dbReference type="Proteomes" id="UP001217089"/>
    </source>
</evidence>
<proteinExistence type="predicted"/>
<organism evidence="2 3">
    <name type="scientific">Tegillarca granosa</name>
    <name type="common">Malaysian cockle</name>
    <name type="synonym">Anadara granosa</name>
    <dbReference type="NCBI Taxonomy" id="220873"/>
    <lineage>
        <taxon>Eukaryota</taxon>
        <taxon>Metazoa</taxon>
        <taxon>Spiralia</taxon>
        <taxon>Lophotrochozoa</taxon>
        <taxon>Mollusca</taxon>
        <taxon>Bivalvia</taxon>
        <taxon>Autobranchia</taxon>
        <taxon>Pteriomorphia</taxon>
        <taxon>Arcoida</taxon>
        <taxon>Arcoidea</taxon>
        <taxon>Arcidae</taxon>
        <taxon>Tegillarca</taxon>
    </lineage>
</organism>
<feature type="compositionally biased region" description="Basic residues" evidence="1">
    <location>
        <begin position="72"/>
        <end position="81"/>
    </location>
</feature>
<dbReference type="Proteomes" id="UP001217089">
    <property type="component" value="Unassembled WGS sequence"/>
</dbReference>
<dbReference type="InterPro" id="IPR011042">
    <property type="entry name" value="6-blade_b-propeller_TolB-like"/>
</dbReference>
<feature type="region of interest" description="Disordered" evidence="1">
    <location>
        <begin position="54"/>
        <end position="130"/>
    </location>
</feature>
<dbReference type="Gene3D" id="2.120.10.30">
    <property type="entry name" value="TolB, C-terminal domain"/>
    <property type="match status" value="1"/>
</dbReference>
<keyword evidence="3" id="KW-1185">Reference proteome</keyword>
<sequence length="431" mass="48065">MQVMLIISQLVLFEEVLIMKTRAKTASIARLMRSESTQTSDTYSREAVEVLGDSLSKSIKSRKSATNTGGKGKSKKKRRRLVKENNDVTNHIKVSKPATLPEESCTVSSDVKTNTNKDSTENGLNENTNERINEEQETEIGVSRLDYPQLQLRLVTMETISTFPTKRGNITAMVSNESDKVWAVHNFGNIINCYTIDGKIENTLQVPVSVDDITICPDNSLILTEGCLSPGFGKSKIWKIEYDHKTVKPHETIGVSPLNARGIFSNNTDLYICCVDTNTVWRDGTNRRIVVKMTNKGQTLKTLDTNFLGEHLFTQPYRICVNKDGNIIVLDVQNVNQVKLFSSTGQLMSSFPGGSGISRNIVDVCCDYDGYIYVSDTVHNYVDMLYPNGTFCQTILTKKQGINAVQSIVIDPSGNLWVGNYSEIKVFKVLK</sequence>
<feature type="compositionally biased region" description="Polar residues" evidence="1">
    <location>
        <begin position="105"/>
        <end position="127"/>
    </location>
</feature>
<dbReference type="InterPro" id="IPR050952">
    <property type="entry name" value="TRIM-NHL_E3_ligases"/>
</dbReference>
<accession>A0ABQ9FK80</accession>
<dbReference type="EMBL" id="JARBDR010000246">
    <property type="protein sequence ID" value="KAJ8317722.1"/>
    <property type="molecule type" value="Genomic_DNA"/>
</dbReference>
<name>A0ABQ9FK80_TEGGR</name>
<dbReference type="PANTHER" id="PTHR24104">
    <property type="entry name" value="E3 UBIQUITIN-PROTEIN LIGASE NHLRC1-RELATED"/>
    <property type="match status" value="1"/>
</dbReference>